<comment type="caution">
    <text evidence="7">The sequence shown here is derived from an EMBL/GenBank/DDBJ whole genome shotgun (WGS) entry which is preliminary data.</text>
</comment>
<evidence type="ECO:0000256" key="2">
    <source>
        <dbReference type="ARBA" id="ARBA00004395"/>
    </source>
</evidence>
<keyword evidence="8" id="KW-1185">Reference proteome</keyword>
<protein>
    <recommendedName>
        <fullName evidence="6">CRAL-TRIO domain-containing protein</fullName>
    </recommendedName>
</protein>
<organism evidence="7 8">
    <name type="scientific">Stephania yunnanensis</name>
    <dbReference type="NCBI Taxonomy" id="152371"/>
    <lineage>
        <taxon>Eukaryota</taxon>
        <taxon>Viridiplantae</taxon>
        <taxon>Streptophyta</taxon>
        <taxon>Embryophyta</taxon>
        <taxon>Tracheophyta</taxon>
        <taxon>Spermatophyta</taxon>
        <taxon>Magnoliopsida</taxon>
        <taxon>Ranunculales</taxon>
        <taxon>Menispermaceae</taxon>
        <taxon>Menispermoideae</taxon>
        <taxon>Cissampelideae</taxon>
        <taxon>Stephania</taxon>
    </lineage>
</organism>
<comment type="subcellular location">
    <subcellularLocation>
        <location evidence="1">Cell membrane</location>
        <topology evidence="1">Peripheral membrane protein</topology>
    </subcellularLocation>
    <subcellularLocation>
        <location evidence="2">Golgi apparatus membrane</location>
        <topology evidence="2">Peripheral membrane protein</topology>
    </subcellularLocation>
</comment>
<evidence type="ECO:0000313" key="8">
    <source>
        <dbReference type="Proteomes" id="UP001420932"/>
    </source>
</evidence>
<dbReference type="SUPFAM" id="SSF52087">
    <property type="entry name" value="CRAL/TRIO domain"/>
    <property type="match status" value="1"/>
</dbReference>
<dbReference type="GO" id="GO:0000139">
    <property type="term" value="C:Golgi membrane"/>
    <property type="evidence" value="ECO:0007669"/>
    <property type="project" value="UniProtKB-SubCell"/>
</dbReference>
<feature type="domain" description="CRAL-TRIO" evidence="6">
    <location>
        <begin position="36"/>
        <end position="138"/>
    </location>
</feature>
<keyword evidence="3" id="KW-0333">Golgi apparatus</keyword>
<dbReference type="PANTHER" id="PTHR45657:SF8">
    <property type="entry name" value="PHOSPHATIDYLINOSITOL_PHOSPHATIDYLCHOLINE TRANSFER PROTEIN SFH13"/>
    <property type="match status" value="1"/>
</dbReference>
<dbReference type="GO" id="GO:0005886">
    <property type="term" value="C:plasma membrane"/>
    <property type="evidence" value="ECO:0007669"/>
    <property type="project" value="UniProtKB-SubCell"/>
</dbReference>
<comment type="similarity">
    <text evidence="4">Belongs to the SFH family.</text>
</comment>
<evidence type="ECO:0000256" key="3">
    <source>
        <dbReference type="ARBA" id="ARBA00023034"/>
    </source>
</evidence>
<dbReference type="Gene3D" id="3.40.525.10">
    <property type="entry name" value="CRAL-TRIO lipid binding domain"/>
    <property type="match status" value="1"/>
</dbReference>
<proteinExistence type="inferred from homology"/>
<evidence type="ECO:0000259" key="6">
    <source>
        <dbReference type="Pfam" id="PF00650"/>
    </source>
</evidence>
<feature type="region of interest" description="Disordered" evidence="5">
    <location>
        <begin position="1"/>
        <end position="28"/>
    </location>
</feature>
<accession>A0AAP0Q0S7</accession>
<dbReference type="CDD" id="cd00170">
    <property type="entry name" value="SEC14"/>
    <property type="match status" value="1"/>
</dbReference>
<feature type="compositionally biased region" description="Basic and acidic residues" evidence="5">
    <location>
        <begin position="8"/>
        <end position="23"/>
    </location>
</feature>
<reference evidence="7 8" key="1">
    <citation type="submission" date="2024-01" db="EMBL/GenBank/DDBJ databases">
        <title>Genome assemblies of Stephania.</title>
        <authorList>
            <person name="Yang L."/>
        </authorList>
    </citation>
    <scope>NUCLEOTIDE SEQUENCE [LARGE SCALE GENOMIC DNA]</scope>
    <source>
        <strain evidence="7">YNDBR</strain>
        <tissue evidence="7">Leaf</tissue>
    </source>
</reference>
<name>A0AAP0Q0S7_9MAGN</name>
<dbReference type="PANTHER" id="PTHR45657">
    <property type="entry name" value="CRAL-TRIO DOMAIN-CONTAINING PROTEIN YKL091C-RELATED"/>
    <property type="match status" value="1"/>
</dbReference>
<dbReference type="EMBL" id="JBBNAF010000002">
    <property type="protein sequence ID" value="KAK9163522.1"/>
    <property type="molecule type" value="Genomic_DNA"/>
</dbReference>
<gene>
    <name evidence="7" type="ORF">Syun_004424</name>
</gene>
<dbReference type="InterPro" id="IPR051026">
    <property type="entry name" value="PI/PC_transfer"/>
</dbReference>
<dbReference type="InterPro" id="IPR036865">
    <property type="entry name" value="CRAL-TRIO_dom_sf"/>
</dbReference>
<dbReference type="Proteomes" id="UP001420932">
    <property type="component" value="Unassembled WGS sequence"/>
</dbReference>
<evidence type="ECO:0000256" key="5">
    <source>
        <dbReference type="SAM" id="MobiDB-lite"/>
    </source>
</evidence>
<evidence type="ECO:0000256" key="1">
    <source>
        <dbReference type="ARBA" id="ARBA00004202"/>
    </source>
</evidence>
<evidence type="ECO:0000256" key="4">
    <source>
        <dbReference type="ARBA" id="ARBA00038020"/>
    </source>
</evidence>
<dbReference type="InterPro" id="IPR001251">
    <property type="entry name" value="CRAL-TRIO_dom"/>
</dbReference>
<evidence type="ECO:0000313" key="7">
    <source>
        <dbReference type="EMBL" id="KAK9163522.1"/>
    </source>
</evidence>
<sequence>MVQIFGRDSAHDDSDEHDSDKAPSDVPSSQFQARSRIGFCVVFGAISHLHLTLKNSLKHHISSIAACSIAEKRHIGSTTTILDMQGLGLKNFSMTAANLVACMAKIDSSYYPETLHRMFIVNVGSGFKMLFGTPKKYAGIVTVEGITDVLEVRASLFIEGIVVVHDSIFV</sequence>
<dbReference type="AlphaFoldDB" id="A0AAP0Q0S7"/>
<dbReference type="Pfam" id="PF00650">
    <property type="entry name" value="CRAL_TRIO"/>
    <property type="match status" value="1"/>
</dbReference>